<dbReference type="SUPFAM" id="SSF89360">
    <property type="entry name" value="HesB-like domain"/>
    <property type="match status" value="1"/>
</dbReference>
<evidence type="ECO:0000313" key="2">
    <source>
        <dbReference type="EMBL" id="QEC62742.1"/>
    </source>
</evidence>
<evidence type="ECO:0000313" key="3">
    <source>
        <dbReference type="Proteomes" id="UP000321479"/>
    </source>
</evidence>
<evidence type="ECO:0000259" key="1">
    <source>
        <dbReference type="Pfam" id="PF01521"/>
    </source>
</evidence>
<dbReference type="OrthoDB" id="9801228at2"/>
<dbReference type="PROSITE" id="PS01152">
    <property type="entry name" value="HESB"/>
    <property type="match status" value="1"/>
</dbReference>
<feature type="domain" description="Core" evidence="1">
    <location>
        <begin position="10"/>
        <end position="110"/>
    </location>
</feature>
<dbReference type="GO" id="GO:0051537">
    <property type="term" value="F:2 iron, 2 sulfur cluster binding"/>
    <property type="evidence" value="ECO:0007669"/>
    <property type="project" value="UniProtKB-ARBA"/>
</dbReference>
<dbReference type="InterPro" id="IPR000361">
    <property type="entry name" value="ATAP_core_dom"/>
</dbReference>
<dbReference type="PANTHER" id="PTHR47265">
    <property type="entry name" value="IRON-SULFUR ASSEMBLY PROTEIN ISCA, CHLOROPLASTIC"/>
    <property type="match status" value="1"/>
</dbReference>
<dbReference type="InterPro" id="IPR035903">
    <property type="entry name" value="HesB-like_dom_sf"/>
</dbReference>
<dbReference type="Pfam" id="PF01521">
    <property type="entry name" value="Fe-S_biosyn"/>
    <property type="match status" value="1"/>
</dbReference>
<proteinExistence type="predicted"/>
<name>A0A5B8UUZ7_9SPHI</name>
<dbReference type="InterPro" id="IPR031108">
    <property type="entry name" value="IscA_plant_cyanobact"/>
</dbReference>
<organism evidence="2 3">
    <name type="scientific">Mucilaginibacter ginsenosidivorans</name>
    <dbReference type="NCBI Taxonomy" id="398053"/>
    <lineage>
        <taxon>Bacteria</taxon>
        <taxon>Pseudomonadati</taxon>
        <taxon>Bacteroidota</taxon>
        <taxon>Sphingobacteriia</taxon>
        <taxon>Sphingobacteriales</taxon>
        <taxon>Sphingobacteriaceae</taxon>
        <taxon>Mucilaginibacter</taxon>
    </lineage>
</organism>
<dbReference type="GO" id="GO:0030674">
    <property type="term" value="F:protein-macromolecule adaptor activity"/>
    <property type="evidence" value="ECO:0007669"/>
    <property type="project" value="TreeGrafter"/>
</dbReference>
<sequence length="115" mass="12408">MSIAVEAAPVSFTEGAVKELKKLKDQQELNDEFGLRVGVEGGGCSGMSYVLGFDQKKDGDQEYEIEGIRVFMHKAHGLYLVGMQIDFQDGLNARGFTFNNPNASSTCGCGSSFSV</sequence>
<dbReference type="InterPro" id="IPR017870">
    <property type="entry name" value="FeS_cluster_insertion_CS"/>
</dbReference>
<dbReference type="Gene3D" id="2.60.300.12">
    <property type="entry name" value="HesB-like domain"/>
    <property type="match status" value="1"/>
</dbReference>
<dbReference type="AlphaFoldDB" id="A0A5B8UUZ7"/>
<reference evidence="2 3" key="1">
    <citation type="journal article" date="2017" name="Curr. Microbiol.">
        <title>Mucilaginibacter ginsenosidivorans sp. nov., Isolated from Soil of Ginseng Field.</title>
        <authorList>
            <person name="Kim M.M."/>
            <person name="Siddiqi M.Z."/>
            <person name="Im W.T."/>
        </authorList>
    </citation>
    <scope>NUCLEOTIDE SEQUENCE [LARGE SCALE GENOMIC DNA]</scope>
    <source>
        <strain evidence="2 3">Gsoil 3017</strain>
    </source>
</reference>
<dbReference type="InterPro" id="IPR016092">
    <property type="entry name" value="ATAP"/>
</dbReference>
<accession>A0A5B8UUZ7</accession>
<dbReference type="EMBL" id="CP042436">
    <property type="protein sequence ID" value="QEC62742.1"/>
    <property type="molecule type" value="Genomic_DNA"/>
</dbReference>
<dbReference type="RefSeq" id="WP_147031319.1">
    <property type="nucleotide sequence ID" value="NZ_CP042436.1"/>
</dbReference>
<keyword evidence="3" id="KW-1185">Reference proteome</keyword>
<dbReference type="PANTHER" id="PTHR47265:SF1">
    <property type="entry name" value="IRON-SULFUR ASSEMBLY PROTEIN ISCA, CHLOROPLASTIC"/>
    <property type="match status" value="1"/>
</dbReference>
<protein>
    <submittedName>
        <fullName evidence="2">Iron-sulfur cluster assembly accessory protein</fullName>
    </submittedName>
</protein>
<dbReference type="Proteomes" id="UP000321479">
    <property type="component" value="Chromosome"/>
</dbReference>
<gene>
    <name evidence="2" type="ORF">FRZ54_09130</name>
</gene>
<dbReference type="GO" id="GO:0016226">
    <property type="term" value="P:iron-sulfur cluster assembly"/>
    <property type="evidence" value="ECO:0007669"/>
    <property type="project" value="InterPro"/>
</dbReference>
<dbReference type="NCBIfam" id="TIGR00049">
    <property type="entry name" value="iron-sulfur cluster assembly accessory protein"/>
    <property type="match status" value="1"/>
</dbReference>
<dbReference type="KEGG" id="mgin:FRZ54_09130"/>